<dbReference type="EMBL" id="CP032698">
    <property type="protein sequence ID" value="AYG84582.1"/>
    <property type="molecule type" value="Genomic_DNA"/>
</dbReference>
<dbReference type="GO" id="GO:0008757">
    <property type="term" value="F:S-adenosylmethionine-dependent methyltransferase activity"/>
    <property type="evidence" value="ECO:0007669"/>
    <property type="project" value="InterPro"/>
</dbReference>
<dbReference type="InterPro" id="IPR013216">
    <property type="entry name" value="Methyltransf_11"/>
</dbReference>
<dbReference type="Pfam" id="PF08241">
    <property type="entry name" value="Methyltransf_11"/>
    <property type="match status" value="1"/>
</dbReference>
<dbReference type="KEGG" id="shun:DWB77_06796"/>
<dbReference type="AlphaFoldDB" id="A0A387HRV3"/>
<dbReference type="Gene3D" id="3.40.50.150">
    <property type="entry name" value="Vaccinia Virus protein VP39"/>
    <property type="match status" value="1"/>
</dbReference>
<dbReference type="EC" id="2.1.1.163" evidence="3"/>
<proteinExistence type="predicted"/>
<sequence length="299" mass="30985">MHAMGEGSEPTASPAPFTSKRRGRSRPGPGEPTDFDAVQRLMWAGRAQAYASSFAGVCAHPVPQLLDAARVGAGVRVLDVGTGTGTVAEAACARGAGVTGVDAEVDMVDWAARAVPQAAIQLAVLPQLPFADGFFDAVTANFVLDHVGRPGAAIAELRRVVRPGGRIAVTLWAVPEAAGQSLLGRAVRAAGVTLPSGLSAPAAEDDFPRTVPGLAGLLTSSGLRDVTCEPVHWEHRVPADTWWAGAAAGLGTVGQVVASRPERIRAEIRRHFDLLSAEFTIGRGELALPHSALLACGHR</sequence>
<name>A0A387HRV3_9ACTN</name>
<dbReference type="PANTHER" id="PTHR43591">
    <property type="entry name" value="METHYLTRANSFERASE"/>
    <property type="match status" value="1"/>
</dbReference>
<protein>
    <submittedName>
        <fullName evidence="3">Demethylmenaquinone methyltransferase</fullName>
        <ecNumber evidence="3">2.1.1.163</ecNumber>
    </submittedName>
</protein>
<dbReference type="InterPro" id="IPR029063">
    <property type="entry name" value="SAM-dependent_MTases_sf"/>
</dbReference>
<accession>A0A387HRV3</accession>
<evidence type="ECO:0000313" key="3">
    <source>
        <dbReference type="EMBL" id="AYG84582.1"/>
    </source>
</evidence>
<gene>
    <name evidence="3" type="primary">menG_3</name>
    <name evidence="3" type="ORF">DWB77_06796</name>
</gene>
<evidence type="ECO:0000259" key="2">
    <source>
        <dbReference type="Pfam" id="PF08241"/>
    </source>
</evidence>
<evidence type="ECO:0000313" key="4">
    <source>
        <dbReference type="Proteomes" id="UP000271554"/>
    </source>
</evidence>
<feature type="domain" description="Methyltransferase type 11" evidence="2">
    <location>
        <begin position="78"/>
        <end position="168"/>
    </location>
</feature>
<evidence type="ECO:0000256" key="1">
    <source>
        <dbReference type="SAM" id="MobiDB-lite"/>
    </source>
</evidence>
<feature type="region of interest" description="Disordered" evidence="1">
    <location>
        <begin position="1"/>
        <end position="35"/>
    </location>
</feature>
<organism evidence="3 4">
    <name type="scientific">Streptomyces hundungensis</name>
    <dbReference type="NCBI Taxonomy" id="1077946"/>
    <lineage>
        <taxon>Bacteria</taxon>
        <taxon>Bacillati</taxon>
        <taxon>Actinomycetota</taxon>
        <taxon>Actinomycetes</taxon>
        <taxon>Kitasatosporales</taxon>
        <taxon>Streptomycetaceae</taxon>
        <taxon>Streptomyces</taxon>
    </lineage>
</organism>
<keyword evidence="3" id="KW-0489">Methyltransferase</keyword>
<dbReference type="SUPFAM" id="SSF53335">
    <property type="entry name" value="S-adenosyl-L-methionine-dependent methyltransferases"/>
    <property type="match status" value="1"/>
</dbReference>
<keyword evidence="4" id="KW-1185">Reference proteome</keyword>
<dbReference type="Proteomes" id="UP000271554">
    <property type="component" value="Chromosome"/>
</dbReference>
<dbReference type="CDD" id="cd02440">
    <property type="entry name" value="AdoMet_MTases"/>
    <property type="match status" value="1"/>
</dbReference>
<keyword evidence="3" id="KW-0808">Transferase</keyword>
<reference evidence="3 4" key="1">
    <citation type="submission" date="2018-10" db="EMBL/GenBank/DDBJ databases">
        <title>Relationship between Morphology and Antimicrobial Activity in Streptomyces.</title>
        <authorList>
            <person name="Kang H.J."/>
            <person name="Kim S.B."/>
        </authorList>
    </citation>
    <scope>NUCLEOTIDE SEQUENCE [LARGE SCALE GENOMIC DNA]</scope>
    <source>
        <strain evidence="3 4">BH38</strain>
    </source>
</reference>
<dbReference type="GO" id="GO:0032259">
    <property type="term" value="P:methylation"/>
    <property type="evidence" value="ECO:0007669"/>
    <property type="project" value="UniProtKB-KW"/>
</dbReference>
<dbReference type="GO" id="GO:0043770">
    <property type="term" value="F:demethylmenaquinone methyltransferase activity"/>
    <property type="evidence" value="ECO:0007669"/>
    <property type="project" value="UniProtKB-EC"/>
</dbReference>